<evidence type="ECO:0000313" key="2">
    <source>
        <dbReference type="EMBL" id="UYG96570.1"/>
    </source>
</evidence>
<keyword evidence="1" id="KW-0812">Transmembrane</keyword>
<feature type="transmembrane region" description="Helical" evidence="1">
    <location>
        <begin position="56"/>
        <end position="75"/>
    </location>
</feature>
<evidence type="ECO:0000256" key="1">
    <source>
        <dbReference type="SAM" id="Phobius"/>
    </source>
</evidence>
<keyword evidence="1" id="KW-0472">Membrane</keyword>
<organism evidence="2 3">
    <name type="scientific">Cytobacillus firmus</name>
    <name type="common">Bacillus firmus</name>
    <dbReference type="NCBI Taxonomy" id="1399"/>
    <lineage>
        <taxon>Bacteria</taxon>
        <taxon>Bacillati</taxon>
        <taxon>Bacillota</taxon>
        <taxon>Bacilli</taxon>
        <taxon>Bacillales</taxon>
        <taxon>Bacillaceae</taxon>
        <taxon>Cytobacillus</taxon>
    </lineage>
</organism>
<keyword evidence="1" id="KW-1133">Transmembrane helix</keyword>
<gene>
    <name evidence="2" type="ORF">OD459_05945</name>
</gene>
<reference evidence="2" key="1">
    <citation type="submission" date="2022-10" db="EMBL/GenBank/DDBJ databases">
        <title>Mechanism of multi-heavy metal repair in Cytobacillus Firmus M7.</title>
        <authorList>
            <person name="Li X."/>
            <person name="Yu C."/>
        </authorList>
    </citation>
    <scope>NUCLEOTIDE SEQUENCE</scope>
    <source>
        <strain evidence="2">M7</strain>
    </source>
</reference>
<protein>
    <submittedName>
        <fullName evidence="2">Uncharacterized protein</fullName>
    </submittedName>
</protein>
<dbReference type="Proteomes" id="UP001163104">
    <property type="component" value="Chromosome"/>
</dbReference>
<evidence type="ECO:0000313" key="3">
    <source>
        <dbReference type="Proteomes" id="UP001163104"/>
    </source>
</evidence>
<dbReference type="EMBL" id="CP107027">
    <property type="protein sequence ID" value="UYG96570.1"/>
    <property type="molecule type" value="Genomic_DNA"/>
</dbReference>
<dbReference type="AlphaFoldDB" id="A0AA46PS20"/>
<feature type="transmembrane region" description="Helical" evidence="1">
    <location>
        <begin position="6"/>
        <end position="25"/>
    </location>
</feature>
<proteinExistence type="predicted"/>
<sequence length="79" mass="9091">MSMYTLIILLIGLGILVYSLVYTLFIGKERKAVKGDIDAELPDNVQKHAYIRNPIFLTYAICFGILLVMITYFALTWTW</sequence>
<name>A0AA46PS20_CYTFI</name>
<accession>A0AA46PS20</accession>
<dbReference type="RefSeq" id="WP_048010654.1">
    <property type="nucleotide sequence ID" value="NZ_CP084990.1"/>
</dbReference>